<sequence length="208" mass="23115">MKKIVTVIMAVLMMMSVVTGASAAANSPSKPSKPIVVKQSNVSIKSLTYNGKTQSLNKKVTIKVRTNYGNVTLREGKDYKLVYTKAKYAGTYKVTVVGINSYKNFKLTKTYKINKANNKITMRATKKTVKYSKKKASKVSVYTTGYHGKRTFSVSSTPKKLRKYISVNSKGKVTLKKGAKKGTYKVTVKYYGNRNYKAGTKTISIKVK</sequence>
<dbReference type="RefSeq" id="WP_211148355.1">
    <property type="nucleotide sequence ID" value="NZ_JBBMEY010000019.1"/>
</dbReference>
<gene>
    <name evidence="2" type="ORF">ABFO16_01570</name>
</gene>
<evidence type="ECO:0008006" key="4">
    <source>
        <dbReference type="Google" id="ProtNLM"/>
    </source>
</evidence>
<dbReference type="Proteomes" id="UP001478133">
    <property type="component" value="Unassembled WGS sequence"/>
</dbReference>
<proteinExistence type="predicted"/>
<reference evidence="2 3" key="1">
    <citation type="submission" date="2024-03" db="EMBL/GenBank/DDBJ databases">
        <title>Human intestinal bacterial collection.</title>
        <authorList>
            <person name="Pauvert C."/>
            <person name="Hitch T.C.A."/>
            <person name="Clavel T."/>
        </authorList>
    </citation>
    <scope>NUCLEOTIDE SEQUENCE [LARGE SCALE GENOMIC DNA]</scope>
    <source>
        <strain evidence="2 3">CLA-AP-H18</strain>
    </source>
</reference>
<evidence type="ECO:0000313" key="2">
    <source>
        <dbReference type="EMBL" id="MEQ2564921.1"/>
    </source>
</evidence>
<accession>A0ABV1HRH0</accession>
<feature type="signal peptide" evidence="1">
    <location>
        <begin position="1"/>
        <end position="23"/>
    </location>
</feature>
<evidence type="ECO:0000313" key="3">
    <source>
        <dbReference type="Proteomes" id="UP001478133"/>
    </source>
</evidence>
<dbReference type="EMBL" id="JBBMFI010000003">
    <property type="protein sequence ID" value="MEQ2564921.1"/>
    <property type="molecule type" value="Genomic_DNA"/>
</dbReference>
<keyword evidence="1" id="KW-0732">Signal</keyword>
<keyword evidence="3" id="KW-1185">Reference proteome</keyword>
<name>A0ABV1HRH0_9FIRM</name>
<comment type="caution">
    <text evidence="2">The sequence shown here is derived from an EMBL/GenBank/DDBJ whole genome shotgun (WGS) entry which is preliminary data.</text>
</comment>
<feature type="chain" id="PRO_5046671037" description="Bacterial Ig-like domain (Group 2)" evidence="1">
    <location>
        <begin position="24"/>
        <end position="208"/>
    </location>
</feature>
<organism evidence="2 3">
    <name type="scientific">Ruminococcoides intestinihominis</name>
    <dbReference type="NCBI Taxonomy" id="3133161"/>
    <lineage>
        <taxon>Bacteria</taxon>
        <taxon>Bacillati</taxon>
        <taxon>Bacillota</taxon>
        <taxon>Clostridia</taxon>
        <taxon>Eubacteriales</taxon>
        <taxon>Oscillospiraceae</taxon>
        <taxon>Ruminococcoides</taxon>
    </lineage>
</organism>
<evidence type="ECO:0000256" key="1">
    <source>
        <dbReference type="SAM" id="SignalP"/>
    </source>
</evidence>
<protein>
    <recommendedName>
        <fullName evidence="4">Bacterial Ig-like domain (Group 2)</fullName>
    </recommendedName>
</protein>